<dbReference type="PANTHER" id="PTHR43077">
    <property type="entry name" value="TRANSPORT PERMEASE YVFS-RELATED"/>
    <property type="match status" value="1"/>
</dbReference>
<dbReference type="NCBIfam" id="TIGR03057">
    <property type="entry name" value="xxxLxxG_by_4"/>
    <property type="match status" value="8"/>
</dbReference>
<protein>
    <submittedName>
        <fullName evidence="8">Membrane protein</fullName>
    </submittedName>
</protein>
<keyword evidence="4 5" id="KW-0472">Membrane</keyword>
<dbReference type="InterPro" id="IPR017501">
    <property type="entry name" value="Phage_infect_YhgE_C"/>
</dbReference>
<dbReference type="InterPro" id="IPR051328">
    <property type="entry name" value="T7SS_ABC-Transporter"/>
</dbReference>
<dbReference type="InterPro" id="IPR023908">
    <property type="entry name" value="xxxLxxG_rpt"/>
</dbReference>
<feature type="transmembrane region" description="Helical" evidence="5">
    <location>
        <begin position="632"/>
        <end position="649"/>
    </location>
</feature>
<feature type="transmembrane region" description="Helical" evidence="5">
    <location>
        <begin position="601"/>
        <end position="625"/>
    </location>
</feature>
<evidence type="ECO:0000259" key="6">
    <source>
        <dbReference type="Pfam" id="PF01061"/>
    </source>
</evidence>
<dbReference type="OrthoDB" id="9811483at2"/>
<dbReference type="Pfam" id="PF01061">
    <property type="entry name" value="ABC2_membrane"/>
    <property type="match status" value="1"/>
</dbReference>
<dbReference type="AlphaFoldDB" id="A0A097IGE3"/>
<dbReference type="SUPFAM" id="SSF101967">
    <property type="entry name" value="Adhesin YadA, collagen-binding domain"/>
    <property type="match status" value="1"/>
</dbReference>
<dbReference type="PANTHER" id="PTHR43077:SF5">
    <property type="entry name" value="PHAGE INFECTION PROTEIN"/>
    <property type="match status" value="1"/>
</dbReference>
<dbReference type="InterPro" id="IPR013525">
    <property type="entry name" value="ABC2_TM"/>
</dbReference>
<feature type="transmembrane region" description="Helical" evidence="5">
    <location>
        <begin position="529"/>
        <end position="549"/>
    </location>
</feature>
<feature type="transmembrane region" description="Helical" evidence="5">
    <location>
        <begin position="570"/>
        <end position="595"/>
    </location>
</feature>
<dbReference type="GO" id="GO:0016020">
    <property type="term" value="C:membrane"/>
    <property type="evidence" value="ECO:0007669"/>
    <property type="project" value="UniProtKB-SubCell"/>
</dbReference>
<dbReference type="eggNOG" id="COG1511">
    <property type="taxonomic scope" value="Bacteria"/>
</dbReference>
<organism evidence="8 9">
    <name type="scientific">Corynebacterium doosanense CAU 212 = DSM 45436</name>
    <dbReference type="NCBI Taxonomy" id="558173"/>
    <lineage>
        <taxon>Bacteria</taxon>
        <taxon>Bacillati</taxon>
        <taxon>Actinomycetota</taxon>
        <taxon>Actinomycetes</taxon>
        <taxon>Mycobacteriales</taxon>
        <taxon>Corynebacteriaceae</taxon>
        <taxon>Corynebacterium</taxon>
    </lineage>
</organism>
<name>A0A097IGE3_9CORY</name>
<dbReference type="EMBL" id="CP006764">
    <property type="protein sequence ID" value="AIT61189.1"/>
    <property type="molecule type" value="Genomic_DNA"/>
</dbReference>
<dbReference type="Pfam" id="PF12698">
    <property type="entry name" value="ABC2_membrane_3"/>
    <property type="match status" value="1"/>
</dbReference>
<dbReference type="NCBIfam" id="TIGR03062">
    <property type="entry name" value="pip_yhgE_Cterm"/>
    <property type="match status" value="1"/>
</dbReference>
<accession>A0A097IGE3</accession>
<keyword evidence="2 5" id="KW-0812">Transmembrane</keyword>
<comment type="subcellular location">
    <subcellularLocation>
        <location evidence="1">Membrane</location>
        <topology evidence="1">Multi-pass membrane protein</topology>
    </subcellularLocation>
</comment>
<sequence>MSLFHIGSDTRRFGHGLLPPAALAVICLLPLIFGGMFVWAYFDPFGELDQLPVAVVNSDTGAEGPDGRVEAGDQVVDGLLENHALNFVEVDAEEAREGIAQGRYYLGIEIPEDFSAASVSVRDEQPHPATINVVLSNTNGFIPTMLGNNATTIMTDTIGRRIGHEIVDQLFVGYNTLGDGIDRAADGAGQLDDGAHQLNDGTAQLADGTGTASNGAGQLADGAGRLRDGLSAAESGIGELQDGAVALDEGAGRLAEGAATLDAGLGTASTGADSLAEGMTALQGGTDQLGAGAQAVAGGVDQIAQLAGGLAAAGEQAQAALAPLEQLAVDVENTGLPGAAETAAQIRAVAGQVAAGTTVPAGQLVELQAGAHTIADQLTNPEAQYRSGIDTAAAGSQELADGLRRLSEGSGQLVAGTATLSDGTGRLVVGVQTLADGSSQLSAGSQQLVIGADDLAAGLVRLDEGAGALHDGSGRLADGTSQLRLSMSDASGQVPRWEGDRLNQASDTASAPVTRELVAENQVPFGAGMSPFFVSLSMWFGALAMFMVLRPLSRRAMDSGTSPFRVALTSYLPAVVIGLIQATLVWLVQTALIGVHPQHPVGYLLGMFFVSAVFVAVVQSINALLGTTSGRLVVMVLMSFQLVASNGLYPPEMQPRFFQWLHTIDPMRFSVDLFRHALFGVLPSDHRLLQALVVLTLIGLGGLALSTFAAWRHRVIMYKDLHPELSI</sequence>
<feature type="domain" description="ABC-2 type transporter transmembrane" evidence="6">
    <location>
        <begin position="526"/>
        <end position="679"/>
    </location>
</feature>
<dbReference type="Gene3D" id="3.40.1710.10">
    <property type="entry name" value="abc type-2 transporter like domain"/>
    <property type="match status" value="1"/>
</dbReference>
<evidence type="ECO:0000313" key="8">
    <source>
        <dbReference type="EMBL" id="AIT61189.1"/>
    </source>
</evidence>
<dbReference type="STRING" id="558173.CDOO_07865"/>
<dbReference type="HOGENOM" id="CLU_004534_1_1_11"/>
<dbReference type="InterPro" id="IPR011049">
    <property type="entry name" value="Serralysin-like_metalloprot_C"/>
</dbReference>
<dbReference type="Proteomes" id="UP000029914">
    <property type="component" value="Chromosome"/>
</dbReference>
<evidence type="ECO:0000256" key="2">
    <source>
        <dbReference type="ARBA" id="ARBA00022692"/>
    </source>
</evidence>
<keyword evidence="9" id="KW-1185">Reference proteome</keyword>
<keyword evidence="3 5" id="KW-1133">Transmembrane helix</keyword>
<dbReference type="NCBIfam" id="TIGR03061">
    <property type="entry name" value="pip_yhgE_Nterm"/>
    <property type="match status" value="1"/>
</dbReference>
<evidence type="ECO:0000256" key="3">
    <source>
        <dbReference type="ARBA" id="ARBA00022989"/>
    </source>
</evidence>
<proteinExistence type="predicted"/>
<evidence type="ECO:0000256" key="5">
    <source>
        <dbReference type="SAM" id="Phobius"/>
    </source>
</evidence>
<dbReference type="Gene3D" id="1.10.287.950">
    <property type="entry name" value="Methyl-accepting chemotaxis protein"/>
    <property type="match status" value="1"/>
</dbReference>
<reference evidence="8 9" key="1">
    <citation type="submission" date="2013-09" db="EMBL/GenBank/DDBJ databases">
        <title>Complete genome sequence of Corynebacterium doosanense CAU 212(T) (=DSM 45436(T)), isolated from activated sludge.</title>
        <authorList>
            <person name="Schaffert L."/>
            <person name="Albersmeier A."/>
            <person name="Kalinowski J."/>
            <person name="Ruckert C."/>
        </authorList>
    </citation>
    <scope>NUCLEOTIDE SEQUENCE [LARGE SCALE GENOMIC DNA]</scope>
    <source>
        <strain evidence="8 9">CAU 212</strain>
    </source>
</reference>
<dbReference type="InterPro" id="IPR017500">
    <property type="entry name" value="Phage_infect_YhgE_N"/>
</dbReference>
<feature type="transmembrane region" description="Helical" evidence="5">
    <location>
        <begin position="21"/>
        <end position="42"/>
    </location>
</feature>
<evidence type="ECO:0000259" key="7">
    <source>
        <dbReference type="Pfam" id="PF12698"/>
    </source>
</evidence>
<evidence type="ECO:0000256" key="1">
    <source>
        <dbReference type="ARBA" id="ARBA00004141"/>
    </source>
</evidence>
<feature type="domain" description="ABC-2 type transporter transmembrane" evidence="7">
    <location>
        <begin position="25"/>
        <end position="158"/>
    </location>
</feature>
<dbReference type="RefSeq" id="WP_018021757.1">
    <property type="nucleotide sequence ID" value="NZ_AQUX01000003.1"/>
</dbReference>
<dbReference type="GO" id="GO:0140359">
    <property type="term" value="F:ABC-type transporter activity"/>
    <property type="evidence" value="ECO:0007669"/>
    <property type="project" value="InterPro"/>
</dbReference>
<evidence type="ECO:0000313" key="9">
    <source>
        <dbReference type="Proteomes" id="UP000029914"/>
    </source>
</evidence>
<evidence type="ECO:0000256" key="4">
    <source>
        <dbReference type="ARBA" id="ARBA00023136"/>
    </source>
</evidence>
<feature type="transmembrane region" description="Helical" evidence="5">
    <location>
        <begin position="688"/>
        <end position="711"/>
    </location>
</feature>
<dbReference type="KEGG" id="cdo:CDOO_07865"/>
<gene>
    <name evidence="8" type="ORF">CDOO_07865</name>
</gene>